<accession>A0A382FC85</accession>
<sequence>MPIKTKTLSCAIMALMAAAISGCNKQAEDTSAFNGMGLVANSIEAMGGMENLAGVERLSFKSDREYYIMGQGPEPGHGLMKLARSEMTVRRDAVADKLRLDKVARFPARGGGYTERKSHEMIIGEEGYLHDAGFLGLLKDAGRALPPDQMASTLKTEQLLNPHQILQAITDDPSRISIDQSAGADNGRLFDVVEAMPVTLDRVRQTGKRTLLVTDAWLEQSEGTRFHDLMVEKTEVDSNWLSNWRASTAVDVEMHQRLVIKDDVYPITLYFDKQTGLLTNLHTLEWDVVYGDVALDISYQDWRVIDGVSFPHRILMSYGGAPRIEVVRSDLMVNPVFDPEIFVPSKGVEYVHDEAVATRSRKLSQSLLMFGFAGAGRPTIESVKISPGIQLLYAAPKDGVFTMVVELENSLVVVEPGQNDLKGEEIIERLAQ</sequence>
<dbReference type="EMBL" id="UINC01048771">
    <property type="protein sequence ID" value="SVB59727.1"/>
    <property type="molecule type" value="Genomic_DNA"/>
</dbReference>
<reference evidence="1" key="1">
    <citation type="submission" date="2018-05" db="EMBL/GenBank/DDBJ databases">
        <authorList>
            <person name="Lanie J.A."/>
            <person name="Ng W.-L."/>
            <person name="Kazmierczak K.M."/>
            <person name="Andrzejewski T.M."/>
            <person name="Davidsen T.M."/>
            <person name="Wayne K.J."/>
            <person name="Tettelin H."/>
            <person name="Glass J.I."/>
            <person name="Rusch D."/>
            <person name="Podicherti R."/>
            <person name="Tsui H.-C.T."/>
            <person name="Winkler M.E."/>
        </authorList>
    </citation>
    <scope>NUCLEOTIDE SEQUENCE</scope>
</reference>
<evidence type="ECO:0000313" key="1">
    <source>
        <dbReference type="EMBL" id="SVB59727.1"/>
    </source>
</evidence>
<protein>
    <submittedName>
        <fullName evidence="1">Uncharacterized protein</fullName>
    </submittedName>
</protein>
<dbReference type="PROSITE" id="PS51257">
    <property type="entry name" value="PROKAR_LIPOPROTEIN"/>
    <property type="match status" value="1"/>
</dbReference>
<feature type="non-terminal residue" evidence="1">
    <location>
        <position position="432"/>
    </location>
</feature>
<proteinExistence type="predicted"/>
<name>A0A382FC85_9ZZZZ</name>
<organism evidence="1">
    <name type="scientific">marine metagenome</name>
    <dbReference type="NCBI Taxonomy" id="408172"/>
    <lineage>
        <taxon>unclassified sequences</taxon>
        <taxon>metagenomes</taxon>
        <taxon>ecological metagenomes</taxon>
    </lineage>
</organism>
<gene>
    <name evidence="1" type="ORF">METZ01_LOCUS212581</name>
</gene>
<dbReference type="AlphaFoldDB" id="A0A382FC85"/>